<gene>
    <name evidence="32" type="primary">LOC130709249</name>
</gene>
<comment type="catalytic activity">
    <reaction evidence="28">
        <text>octan-3-one + NADPH + O2 + H(+) = pentyl propanoate + NADP(+) + H2O</text>
        <dbReference type="Rhea" id="RHEA:54840"/>
        <dbReference type="ChEBI" id="CHEBI:15377"/>
        <dbReference type="ChEBI" id="CHEBI:15378"/>
        <dbReference type="ChEBI" id="CHEBI:15379"/>
        <dbReference type="ChEBI" id="CHEBI:57783"/>
        <dbReference type="ChEBI" id="CHEBI:58349"/>
        <dbReference type="ChEBI" id="CHEBI:80946"/>
        <dbReference type="ChEBI" id="CHEBI:87373"/>
    </reaction>
    <physiologicalReaction direction="left-to-right" evidence="28">
        <dbReference type="Rhea" id="RHEA:54841"/>
    </physiologicalReaction>
</comment>
<comment type="catalytic activity">
    <reaction evidence="23">
        <text>hexan-3-one + NADPH + O2 + H(+) = ethyl butanoate + NADP(+) + H2O</text>
        <dbReference type="Rhea" id="RHEA:54844"/>
        <dbReference type="ChEBI" id="CHEBI:15377"/>
        <dbReference type="ChEBI" id="CHEBI:15378"/>
        <dbReference type="ChEBI" id="CHEBI:15379"/>
        <dbReference type="ChEBI" id="CHEBI:57783"/>
        <dbReference type="ChEBI" id="CHEBI:58349"/>
        <dbReference type="ChEBI" id="CHEBI:88764"/>
        <dbReference type="ChEBI" id="CHEBI:89891"/>
    </reaction>
    <physiologicalReaction direction="left-to-right" evidence="23">
        <dbReference type="Rhea" id="RHEA:54845"/>
    </physiologicalReaction>
</comment>
<dbReference type="RefSeq" id="XP_057413159.1">
    <property type="nucleotide sequence ID" value="XM_057557176.1"/>
</dbReference>
<keyword evidence="31" id="KW-1185">Reference proteome</keyword>
<reference evidence="32" key="2">
    <citation type="submission" date="2025-08" db="UniProtKB">
        <authorList>
            <consortium name="RefSeq"/>
        </authorList>
    </citation>
    <scope>IDENTIFICATION</scope>
</reference>
<comment type="catalytic activity">
    <reaction evidence="22">
        <text>NADPH + O2 + H(+) = H2O2 + NADP(+)</text>
        <dbReference type="Rhea" id="RHEA:11260"/>
        <dbReference type="ChEBI" id="CHEBI:15378"/>
        <dbReference type="ChEBI" id="CHEBI:15379"/>
        <dbReference type="ChEBI" id="CHEBI:16240"/>
        <dbReference type="ChEBI" id="CHEBI:57783"/>
        <dbReference type="ChEBI" id="CHEBI:58349"/>
        <dbReference type="EC" id="1.6.3.1"/>
    </reaction>
    <physiologicalReaction direction="left-to-right" evidence="22">
        <dbReference type="Rhea" id="RHEA:11261"/>
    </physiologicalReaction>
</comment>
<evidence type="ECO:0000256" key="22">
    <source>
        <dbReference type="ARBA" id="ARBA00047864"/>
    </source>
</evidence>
<evidence type="ECO:0000256" key="3">
    <source>
        <dbReference type="ARBA" id="ARBA00004586"/>
    </source>
</evidence>
<accession>A0ABM3UFN4</accession>
<comment type="catalytic activity">
    <reaction evidence="27">
        <text>N,N-dimethylaniline + NADPH + O2 + H(+) = N,N-dimethylaniline N-oxide + NADP(+) + H2O</text>
        <dbReference type="Rhea" id="RHEA:24468"/>
        <dbReference type="ChEBI" id="CHEBI:15377"/>
        <dbReference type="ChEBI" id="CHEBI:15378"/>
        <dbReference type="ChEBI" id="CHEBI:15379"/>
        <dbReference type="ChEBI" id="CHEBI:16269"/>
        <dbReference type="ChEBI" id="CHEBI:17735"/>
        <dbReference type="ChEBI" id="CHEBI:57783"/>
        <dbReference type="ChEBI" id="CHEBI:58349"/>
        <dbReference type="EC" id="1.14.13.8"/>
    </reaction>
    <physiologicalReaction direction="left-to-right" evidence="27">
        <dbReference type="Rhea" id="RHEA:24469"/>
    </physiologicalReaction>
</comment>
<evidence type="ECO:0000256" key="16">
    <source>
        <dbReference type="ARBA" id="ARBA00023098"/>
    </source>
</evidence>
<evidence type="ECO:0000256" key="9">
    <source>
        <dbReference type="ARBA" id="ARBA00022824"/>
    </source>
</evidence>
<dbReference type="SUPFAM" id="SSF51905">
    <property type="entry name" value="FAD/NAD(P)-binding domain"/>
    <property type="match status" value="2"/>
</dbReference>
<dbReference type="InterPro" id="IPR036188">
    <property type="entry name" value="FAD/NAD-bd_sf"/>
</dbReference>
<keyword evidence="5" id="KW-0488">Methylation</keyword>
<evidence type="ECO:0000256" key="13">
    <source>
        <dbReference type="ARBA" id="ARBA00022989"/>
    </source>
</evidence>
<keyword evidence="14 29" id="KW-0560">Oxidoreductase</keyword>
<evidence type="ECO:0000256" key="8">
    <source>
        <dbReference type="ARBA" id="ARBA00022692"/>
    </source>
</evidence>
<evidence type="ECO:0000256" key="24">
    <source>
        <dbReference type="ARBA" id="ARBA00048459"/>
    </source>
</evidence>
<keyword evidence="16" id="KW-0443">Lipid metabolism</keyword>
<proteinExistence type="inferred from homology"/>
<evidence type="ECO:0000256" key="23">
    <source>
        <dbReference type="ARBA" id="ARBA00047977"/>
    </source>
</evidence>
<dbReference type="Pfam" id="PF00743">
    <property type="entry name" value="FMO-like"/>
    <property type="match status" value="2"/>
</dbReference>
<comment type="cofactor">
    <cofactor evidence="1 29">
        <name>FAD</name>
        <dbReference type="ChEBI" id="CHEBI:57692"/>
    </cofactor>
</comment>
<evidence type="ECO:0000256" key="28">
    <source>
        <dbReference type="ARBA" id="ARBA00049475"/>
    </source>
</evidence>
<keyword evidence="9" id="KW-0256">Endoplasmic reticulum</keyword>
<dbReference type="EC" id="1.-.-.-" evidence="29"/>
<sequence length="438" mass="49821">MANVVEVVQTKGKQESYVFDRIMVCSGLETDPFMPLHNFPGITSFKGQCVHSWEYKSPEKFHGKKIIVIGIGNSGGDLAIELSHVAAQVFLSTRCGAWIWNWVWDYGMPMDTVLFTHFNSVVNQVYPTFLINRWAENKLNARFNHDIYGLLPQHRFLNNPCDTRRVQCKDYVAEIASEIGVKPNLFSLFLWDPKLALEIFFGPCTPYQYHLQGPGKWAGARGAILTQREQIIKPLRARILTGDQAAYSVPFWLKSVCVALRLFVLTSVIIKGSLPSTLGNLTDSELSILGLGQLPSVKNMMADFAQRERAMEKRYVKTPRHTIQVDHIEYMDEIAAWVGVKPNLLFLFLSDPKLAMEVLFGPCTPYQYRLQGPGKWAGAQRAILTQREWIIKILRTRITSQDSHSSSPLSWIKMASFGLAFLAAGLAYFRYIHHCKWK</sequence>
<evidence type="ECO:0000256" key="10">
    <source>
        <dbReference type="ARBA" id="ARBA00022827"/>
    </source>
</evidence>
<keyword evidence="11" id="KW-0492">Microsome</keyword>
<keyword evidence="12" id="KW-0521">NADP</keyword>
<dbReference type="InterPro" id="IPR020946">
    <property type="entry name" value="Flavin_mOase-like"/>
</dbReference>
<evidence type="ECO:0000256" key="26">
    <source>
        <dbReference type="ARBA" id="ARBA00048990"/>
    </source>
</evidence>
<evidence type="ECO:0000256" key="17">
    <source>
        <dbReference type="ARBA" id="ARBA00023136"/>
    </source>
</evidence>
<dbReference type="GeneID" id="130709249"/>
<dbReference type="Gene3D" id="3.50.50.60">
    <property type="entry name" value="FAD/NAD(P)-binding domain"/>
    <property type="match status" value="1"/>
</dbReference>
<dbReference type="PIRSF" id="PIRSF000332">
    <property type="entry name" value="FMO"/>
    <property type="match status" value="1"/>
</dbReference>
<dbReference type="InterPro" id="IPR002257">
    <property type="entry name" value="Flavin_mOase_5"/>
</dbReference>
<evidence type="ECO:0000256" key="29">
    <source>
        <dbReference type="RuleBase" id="RU361177"/>
    </source>
</evidence>
<evidence type="ECO:0000256" key="14">
    <source>
        <dbReference type="ARBA" id="ARBA00023002"/>
    </source>
</evidence>
<comment type="catalytic activity">
    <reaction evidence="19">
        <text>hexan-3-one + NADPH + O2 + H(+) = propyl propanoate + NADP(+) + H2O</text>
        <dbReference type="Rhea" id="RHEA:54848"/>
        <dbReference type="ChEBI" id="CHEBI:15377"/>
        <dbReference type="ChEBI" id="CHEBI:15378"/>
        <dbReference type="ChEBI" id="CHEBI:15379"/>
        <dbReference type="ChEBI" id="CHEBI:57783"/>
        <dbReference type="ChEBI" id="CHEBI:58349"/>
        <dbReference type="ChEBI" id="CHEBI:89828"/>
        <dbReference type="ChEBI" id="CHEBI:89891"/>
    </reaction>
    <physiologicalReaction direction="left-to-right" evidence="19">
        <dbReference type="Rhea" id="RHEA:54849"/>
    </physiologicalReaction>
</comment>
<evidence type="ECO:0000256" key="2">
    <source>
        <dbReference type="ARBA" id="ARBA00004524"/>
    </source>
</evidence>
<evidence type="ECO:0000256" key="20">
    <source>
        <dbReference type="ARBA" id="ARBA00047574"/>
    </source>
</evidence>
<keyword evidence="10 29" id="KW-0274">FAD</keyword>
<evidence type="ECO:0000256" key="4">
    <source>
        <dbReference type="ARBA" id="ARBA00009183"/>
    </source>
</evidence>
<protein>
    <recommendedName>
        <fullName evidence="29">Flavin-containing monooxygenase</fullName>
        <ecNumber evidence="29">1.-.-.-</ecNumber>
    </recommendedName>
</protein>
<keyword evidence="6" id="KW-0597">Phosphoprotein</keyword>
<evidence type="ECO:0000256" key="30">
    <source>
        <dbReference type="SAM" id="Phobius"/>
    </source>
</evidence>
<evidence type="ECO:0000256" key="5">
    <source>
        <dbReference type="ARBA" id="ARBA00022481"/>
    </source>
</evidence>
<comment type="subcellular location">
    <subcellularLocation>
        <location evidence="3">Endoplasmic reticulum membrane</location>
    </subcellularLocation>
    <subcellularLocation>
        <location evidence="2">Microsome membrane</location>
    </subcellularLocation>
</comment>
<evidence type="ECO:0000313" key="32">
    <source>
        <dbReference type="RefSeq" id="XP_057413159.1"/>
    </source>
</evidence>
<evidence type="ECO:0000256" key="18">
    <source>
        <dbReference type="ARBA" id="ARBA00045722"/>
    </source>
</evidence>
<dbReference type="InterPro" id="IPR000960">
    <property type="entry name" value="Flavin_mOase"/>
</dbReference>
<evidence type="ECO:0000256" key="15">
    <source>
        <dbReference type="ARBA" id="ARBA00023033"/>
    </source>
</evidence>
<evidence type="ECO:0000256" key="7">
    <source>
        <dbReference type="ARBA" id="ARBA00022630"/>
    </source>
</evidence>
<keyword evidence="17 30" id="KW-0472">Membrane</keyword>
<reference evidence="31" key="1">
    <citation type="submission" date="2025-05" db="UniProtKB">
        <authorList>
            <consortium name="RefSeq"/>
        </authorList>
    </citation>
    <scope>NUCLEOTIDE SEQUENCE [LARGE SCALE GENOMIC DNA]</scope>
</reference>
<comment type="similarity">
    <text evidence="4 29">Belongs to the FMO family.</text>
</comment>
<evidence type="ECO:0000256" key="6">
    <source>
        <dbReference type="ARBA" id="ARBA00022553"/>
    </source>
</evidence>
<keyword evidence="8 30" id="KW-0812">Transmembrane</keyword>
<evidence type="ECO:0000256" key="19">
    <source>
        <dbReference type="ARBA" id="ARBA00047426"/>
    </source>
</evidence>
<evidence type="ECO:0000256" key="1">
    <source>
        <dbReference type="ARBA" id="ARBA00001974"/>
    </source>
</evidence>
<feature type="transmembrane region" description="Helical" evidence="30">
    <location>
        <begin position="411"/>
        <end position="429"/>
    </location>
</feature>
<dbReference type="PRINTS" id="PR01125">
    <property type="entry name" value="FMOXYGENASE5"/>
</dbReference>
<evidence type="ECO:0000256" key="25">
    <source>
        <dbReference type="ARBA" id="ARBA00048989"/>
    </source>
</evidence>
<dbReference type="Proteomes" id="UP001652580">
    <property type="component" value="Chromosome 1"/>
</dbReference>
<evidence type="ECO:0000256" key="27">
    <source>
        <dbReference type="ARBA" id="ARBA00049443"/>
    </source>
</evidence>
<evidence type="ECO:0000256" key="21">
    <source>
        <dbReference type="ARBA" id="ARBA00047855"/>
    </source>
</evidence>
<comment type="catalytic activity">
    <reaction evidence="24">
        <text>octan-3-one + NADPH + O2 + H(+) = ethyl hexanoate + NADP(+) + H2O</text>
        <dbReference type="Rhea" id="RHEA:54856"/>
        <dbReference type="ChEBI" id="CHEBI:15377"/>
        <dbReference type="ChEBI" id="CHEBI:15378"/>
        <dbReference type="ChEBI" id="CHEBI:15379"/>
        <dbReference type="ChEBI" id="CHEBI:57783"/>
        <dbReference type="ChEBI" id="CHEBI:58349"/>
        <dbReference type="ChEBI" id="CHEBI:80946"/>
        <dbReference type="ChEBI" id="CHEBI:86055"/>
    </reaction>
    <physiologicalReaction direction="left-to-right" evidence="24">
        <dbReference type="Rhea" id="RHEA:54857"/>
    </physiologicalReaction>
</comment>
<comment type="catalytic activity">
    <reaction evidence="26">
        <text>heptan-4-one + NADPH + O2 + H(+) = propyl butanoate + NADP(+) + H2O</text>
        <dbReference type="Rhea" id="RHEA:54852"/>
        <dbReference type="ChEBI" id="CHEBI:15377"/>
        <dbReference type="ChEBI" id="CHEBI:15378"/>
        <dbReference type="ChEBI" id="CHEBI:15379"/>
        <dbReference type="ChEBI" id="CHEBI:57783"/>
        <dbReference type="ChEBI" id="CHEBI:58349"/>
        <dbReference type="ChEBI" id="CHEBI:89484"/>
        <dbReference type="ChEBI" id="CHEBI:89719"/>
    </reaction>
    <physiologicalReaction direction="left-to-right" evidence="26">
        <dbReference type="Rhea" id="RHEA:54853"/>
    </physiologicalReaction>
</comment>
<evidence type="ECO:0000256" key="11">
    <source>
        <dbReference type="ARBA" id="ARBA00022848"/>
    </source>
</evidence>
<evidence type="ECO:0000256" key="12">
    <source>
        <dbReference type="ARBA" id="ARBA00022857"/>
    </source>
</evidence>
<dbReference type="PANTHER" id="PTHR23023">
    <property type="entry name" value="DIMETHYLANILINE MONOOXYGENASE"/>
    <property type="match status" value="1"/>
</dbReference>
<comment type="function">
    <text evidence="18">Acts as a Baeyer-Villiger monooxygenase on a broad range of substrates. Catalyzes the insertion of an oxygen atom into a carbon-carbon bond adjacent to a carbonyl, which converts ketones to esters. Active on diverse carbonyl compounds, whereas soft nucleophiles are mostly non- or poorly reactive. In contrast with other forms of FMO it is non- or poorly active on 'classical' substrates such as drugs, pesticides, and dietary components containing soft nucleophilic heteroatoms. Able to oxidize drug molecules bearing a carbonyl group on an aliphatic chain, such as nabumetone and pentoxifylline. Also, in the absence of substrates, shows slow but yet significant NADPH oxidase activity. Acts as a positive modulator of cholesterol biosynthesis as well as glucose homeostasis, promoting metabolic aging via pleiotropic effects.</text>
</comment>
<organism evidence="31 32">
    <name type="scientific">Balaenoptera acutorostrata</name>
    <name type="common">Common minke whale</name>
    <name type="synonym">Balaena rostrata</name>
    <dbReference type="NCBI Taxonomy" id="9767"/>
    <lineage>
        <taxon>Eukaryota</taxon>
        <taxon>Metazoa</taxon>
        <taxon>Chordata</taxon>
        <taxon>Craniata</taxon>
        <taxon>Vertebrata</taxon>
        <taxon>Euteleostomi</taxon>
        <taxon>Mammalia</taxon>
        <taxon>Eutheria</taxon>
        <taxon>Laurasiatheria</taxon>
        <taxon>Artiodactyla</taxon>
        <taxon>Whippomorpha</taxon>
        <taxon>Cetacea</taxon>
        <taxon>Mysticeti</taxon>
        <taxon>Balaenopteridae</taxon>
        <taxon>Balaenoptera</taxon>
    </lineage>
</organism>
<comment type="catalytic activity">
    <reaction evidence="21">
        <text>sulcatone + NADPH + O2 + H(+) = 4-methylpent-3-en-1-yl acetate + NADP(+) + H2O</text>
        <dbReference type="Rhea" id="RHEA:54864"/>
        <dbReference type="ChEBI" id="CHEBI:15377"/>
        <dbReference type="ChEBI" id="CHEBI:15378"/>
        <dbReference type="ChEBI" id="CHEBI:15379"/>
        <dbReference type="ChEBI" id="CHEBI:16310"/>
        <dbReference type="ChEBI" id="CHEBI:57783"/>
        <dbReference type="ChEBI" id="CHEBI:58349"/>
        <dbReference type="ChEBI" id="CHEBI:138373"/>
    </reaction>
    <physiologicalReaction direction="left-to-right" evidence="21">
        <dbReference type="Rhea" id="RHEA:54865"/>
    </physiologicalReaction>
</comment>
<keyword evidence="13 30" id="KW-1133">Transmembrane helix</keyword>
<comment type="catalytic activity">
    <reaction evidence="20">
        <text>heptan-2-one + NADPH + O2 + H(+) = pentyl acetate + NADP(+) + H2O</text>
        <dbReference type="Rhea" id="RHEA:54836"/>
        <dbReference type="ChEBI" id="CHEBI:5672"/>
        <dbReference type="ChEBI" id="CHEBI:15377"/>
        <dbReference type="ChEBI" id="CHEBI:15378"/>
        <dbReference type="ChEBI" id="CHEBI:15379"/>
        <dbReference type="ChEBI" id="CHEBI:57783"/>
        <dbReference type="ChEBI" id="CHEBI:58349"/>
        <dbReference type="ChEBI" id="CHEBI:87362"/>
    </reaction>
    <physiologicalReaction direction="left-to-right" evidence="20">
        <dbReference type="Rhea" id="RHEA:54837"/>
    </physiologicalReaction>
</comment>
<dbReference type="PRINTS" id="PR00370">
    <property type="entry name" value="FMOXYGENASE"/>
</dbReference>
<keyword evidence="15 29" id="KW-0503">Monooxygenase</keyword>
<dbReference type="InterPro" id="IPR050346">
    <property type="entry name" value="FMO-like"/>
</dbReference>
<name>A0ABM3UFN4_BALAC</name>
<keyword evidence="7 29" id="KW-0285">Flavoprotein</keyword>
<evidence type="ECO:0000313" key="31">
    <source>
        <dbReference type="Proteomes" id="UP001652580"/>
    </source>
</evidence>
<comment type="catalytic activity">
    <reaction evidence="25">
        <text>(2E)-geranial + NADPH + O2 + H(+) = (1E)-2,6-dimethylhepta-1,5-dien-1-yl formate + NADP(+) + H2O</text>
        <dbReference type="Rhea" id="RHEA:54860"/>
        <dbReference type="ChEBI" id="CHEBI:15377"/>
        <dbReference type="ChEBI" id="CHEBI:15378"/>
        <dbReference type="ChEBI" id="CHEBI:15379"/>
        <dbReference type="ChEBI" id="CHEBI:16980"/>
        <dbReference type="ChEBI" id="CHEBI:57783"/>
        <dbReference type="ChEBI" id="CHEBI:58349"/>
        <dbReference type="ChEBI" id="CHEBI:138375"/>
    </reaction>
    <physiologicalReaction direction="left-to-right" evidence="25">
        <dbReference type="Rhea" id="RHEA:54861"/>
    </physiologicalReaction>
</comment>